<name>A0ABQ8S034_PERAM</name>
<dbReference type="EMBL" id="JAJSOF020000038">
    <property type="protein sequence ID" value="KAJ4427250.1"/>
    <property type="molecule type" value="Genomic_DNA"/>
</dbReference>
<comment type="caution">
    <text evidence="1">The sequence shown here is derived from an EMBL/GenBank/DDBJ whole genome shotgun (WGS) entry which is preliminary data.</text>
</comment>
<evidence type="ECO:0000313" key="2">
    <source>
        <dbReference type="Proteomes" id="UP001148838"/>
    </source>
</evidence>
<gene>
    <name evidence="1" type="ORF">ANN_24868</name>
</gene>
<keyword evidence="2" id="KW-1185">Reference proteome</keyword>
<evidence type="ECO:0000313" key="1">
    <source>
        <dbReference type="EMBL" id="KAJ4427250.1"/>
    </source>
</evidence>
<accession>A0ABQ8S034</accession>
<reference evidence="1 2" key="1">
    <citation type="journal article" date="2022" name="Allergy">
        <title>Genome assembly and annotation of Periplaneta americana reveal a comprehensive cockroach allergen profile.</title>
        <authorList>
            <person name="Wang L."/>
            <person name="Xiong Q."/>
            <person name="Saelim N."/>
            <person name="Wang L."/>
            <person name="Nong W."/>
            <person name="Wan A.T."/>
            <person name="Shi M."/>
            <person name="Liu X."/>
            <person name="Cao Q."/>
            <person name="Hui J.H.L."/>
            <person name="Sookrung N."/>
            <person name="Leung T.F."/>
            <person name="Tungtrongchitr A."/>
            <person name="Tsui S.K.W."/>
        </authorList>
    </citation>
    <scope>NUCLEOTIDE SEQUENCE [LARGE SCALE GENOMIC DNA]</scope>
    <source>
        <strain evidence="1">PWHHKU_190912</strain>
    </source>
</reference>
<proteinExistence type="predicted"/>
<protein>
    <submittedName>
        <fullName evidence="1">Uncharacterized protein</fullName>
    </submittedName>
</protein>
<dbReference type="Proteomes" id="UP001148838">
    <property type="component" value="Unassembled WGS sequence"/>
</dbReference>
<organism evidence="1 2">
    <name type="scientific">Periplaneta americana</name>
    <name type="common">American cockroach</name>
    <name type="synonym">Blatta americana</name>
    <dbReference type="NCBI Taxonomy" id="6978"/>
    <lineage>
        <taxon>Eukaryota</taxon>
        <taxon>Metazoa</taxon>
        <taxon>Ecdysozoa</taxon>
        <taxon>Arthropoda</taxon>
        <taxon>Hexapoda</taxon>
        <taxon>Insecta</taxon>
        <taxon>Pterygota</taxon>
        <taxon>Neoptera</taxon>
        <taxon>Polyneoptera</taxon>
        <taxon>Dictyoptera</taxon>
        <taxon>Blattodea</taxon>
        <taxon>Blattoidea</taxon>
        <taxon>Blattidae</taxon>
        <taxon>Blattinae</taxon>
        <taxon>Periplaneta</taxon>
    </lineage>
</organism>
<sequence>MTGLCEGGNEPSGSLKDICEGLLVSHAGGYVRFMWRFRQTWNFTYLKTEDRSKREESDIVKKFTHPENSGGSARTMKMKHFDVDFSSFKEKVM</sequence>